<dbReference type="STRING" id="1280952.HJA_12204"/>
<name>A0A059FB51_9PROT</name>
<dbReference type="PATRIC" id="fig|1280952.3.peg.2443"/>
<gene>
    <name evidence="1" type="ORF">HJA_12204</name>
</gene>
<evidence type="ECO:0000313" key="2">
    <source>
        <dbReference type="Proteomes" id="UP000024816"/>
    </source>
</evidence>
<dbReference type="AlphaFoldDB" id="A0A059FB51"/>
<organism evidence="1 2">
    <name type="scientific">Hyphomonas jannaschiana VP2</name>
    <dbReference type="NCBI Taxonomy" id="1280952"/>
    <lineage>
        <taxon>Bacteria</taxon>
        <taxon>Pseudomonadati</taxon>
        <taxon>Pseudomonadota</taxon>
        <taxon>Alphaproteobacteria</taxon>
        <taxon>Hyphomonadales</taxon>
        <taxon>Hyphomonadaceae</taxon>
        <taxon>Hyphomonas</taxon>
    </lineage>
</organism>
<dbReference type="OrthoDB" id="7620235at2"/>
<proteinExistence type="predicted"/>
<protein>
    <submittedName>
        <fullName evidence="1">Uncharacterized protein</fullName>
    </submittedName>
</protein>
<accession>A0A059FB51</accession>
<reference evidence="1 2" key="1">
    <citation type="journal article" date="2014" name="Antonie Van Leeuwenhoek">
        <title>Hyphomonas beringensis sp. nov. and Hyphomonas chukchiensis sp. nov., isolated from surface seawater of the Bering Sea and Chukchi Sea.</title>
        <authorList>
            <person name="Li C."/>
            <person name="Lai Q."/>
            <person name="Li G."/>
            <person name="Dong C."/>
            <person name="Wang J."/>
            <person name="Liao Y."/>
            <person name="Shao Z."/>
        </authorList>
    </citation>
    <scope>NUCLEOTIDE SEQUENCE [LARGE SCALE GENOMIC DNA]</scope>
    <source>
        <strain evidence="1 2">VP2</strain>
    </source>
</reference>
<evidence type="ECO:0000313" key="1">
    <source>
        <dbReference type="EMBL" id="KCZ87763.1"/>
    </source>
</evidence>
<keyword evidence="2" id="KW-1185">Reference proteome</keyword>
<sequence>MTEAARIAAQLSAQYGEDAAVIATLRAAEVAAQGDTEALTHWDEVIAILESGNRAPTGPAN</sequence>
<dbReference type="EMBL" id="ARYJ01000007">
    <property type="protein sequence ID" value="KCZ87763.1"/>
    <property type="molecule type" value="Genomic_DNA"/>
</dbReference>
<dbReference type="RefSeq" id="WP_035582649.1">
    <property type="nucleotide sequence ID" value="NZ_ARYJ01000007.1"/>
</dbReference>
<comment type="caution">
    <text evidence="1">The sequence shown here is derived from an EMBL/GenBank/DDBJ whole genome shotgun (WGS) entry which is preliminary data.</text>
</comment>
<dbReference type="Proteomes" id="UP000024816">
    <property type="component" value="Unassembled WGS sequence"/>
</dbReference>